<dbReference type="InParanoid" id="A0A2G5F3M2"/>
<dbReference type="InterPro" id="IPR046848">
    <property type="entry name" value="E_motif"/>
</dbReference>
<feature type="repeat" description="PPR" evidence="2">
    <location>
        <begin position="269"/>
        <end position="303"/>
    </location>
</feature>
<dbReference type="Pfam" id="PF01535">
    <property type="entry name" value="PPR"/>
    <property type="match status" value="5"/>
</dbReference>
<feature type="repeat" description="PPR" evidence="2">
    <location>
        <begin position="199"/>
        <end position="233"/>
    </location>
</feature>
<name>A0A2G5F3M2_AQUCA</name>
<dbReference type="PROSITE" id="PS51375">
    <property type="entry name" value="PPR"/>
    <property type="match status" value="3"/>
</dbReference>
<protein>
    <recommendedName>
        <fullName evidence="3">DYW domain-containing protein</fullName>
    </recommendedName>
</protein>
<dbReference type="PANTHER" id="PTHR47926">
    <property type="entry name" value="PENTATRICOPEPTIDE REPEAT-CONTAINING PROTEIN"/>
    <property type="match status" value="1"/>
</dbReference>
<dbReference type="NCBIfam" id="TIGR00756">
    <property type="entry name" value="PPR"/>
    <property type="match status" value="2"/>
</dbReference>
<dbReference type="InterPro" id="IPR002885">
    <property type="entry name" value="PPR_rpt"/>
</dbReference>
<feature type="repeat" description="PPR" evidence="2">
    <location>
        <begin position="168"/>
        <end position="198"/>
    </location>
</feature>
<proteinExistence type="predicted"/>
<keyword evidence="1" id="KW-0677">Repeat</keyword>
<keyword evidence="5" id="KW-1185">Reference proteome</keyword>
<dbReference type="STRING" id="218851.A0A2G5F3M2"/>
<dbReference type="GO" id="GO:0009451">
    <property type="term" value="P:RNA modification"/>
    <property type="evidence" value="ECO:0007669"/>
    <property type="project" value="InterPro"/>
</dbReference>
<dbReference type="FunFam" id="1.25.40.10:FF:000348">
    <property type="entry name" value="Pentatricopeptide repeat-containing protein chloroplastic"/>
    <property type="match status" value="1"/>
</dbReference>
<dbReference type="Pfam" id="PF14432">
    <property type="entry name" value="DYW_deaminase"/>
    <property type="match status" value="1"/>
</dbReference>
<evidence type="ECO:0000313" key="4">
    <source>
        <dbReference type="EMBL" id="PIA62497.1"/>
    </source>
</evidence>
<dbReference type="OrthoDB" id="411581at2759"/>
<evidence type="ECO:0000256" key="1">
    <source>
        <dbReference type="ARBA" id="ARBA00022737"/>
    </source>
</evidence>
<dbReference type="GO" id="GO:0008270">
    <property type="term" value="F:zinc ion binding"/>
    <property type="evidence" value="ECO:0007669"/>
    <property type="project" value="InterPro"/>
</dbReference>
<accession>A0A2G5F3M2</accession>
<dbReference type="FunFam" id="1.25.40.10:FF:000184">
    <property type="entry name" value="Pentatricopeptide repeat-containing protein, chloroplastic"/>
    <property type="match status" value="1"/>
</dbReference>
<evidence type="ECO:0000256" key="2">
    <source>
        <dbReference type="PROSITE-ProRule" id="PRU00708"/>
    </source>
</evidence>
<dbReference type="InterPro" id="IPR011990">
    <property type="entry name" value="TPR-like_helical_dom_sf"/>
</dbReference>
<dbReference type="Proteomes" id="UP000230069">
    <property type="component" value="Unassembled WGS sequence"/>
</dbReference>
<dbReference type="Gene3D" id="1.25.40.10">
    <property type="entry name" value="Tetratricopeptide repeat domain"/>
    <property type="match status" value="3"/>
</dbReference>
<reference evidence="4 5" key="1">
    <citation type="submission" date="2017-09" db="EMBL/GenBank/DDBJ databases">
        <title>WGS assembly of Aquilegia coerulea Goldsmith.</title>
        <authorList>
            <person name="Hodges S."/>
            <person name="Kramer E."/>
            <person name="Nordborg M."/>
            <person name="Tomkins J."/>
            <person name="Borevitz J."/>
            <person name="Derieg N."/>
            <person name="Yan J."/>
            <person name="Mihaltcheva S."/>
            <person name="Hayes R.D."/>
            <person name="Rokhsar D."/>
        </authorList>
    </citation>
    <scope>NUCLEOTIDE SEQUENCE [LARGE SCALE GENOMIC DNA]</scope>
    <source>
        <strain evidence="5">cv. Goldsmith</strain>
    </source>
</reference>
<dbReference type="InterPro" id="IPR046960">
    <property type="entry name" value="PPR_At4g14850-like_plant"/>
</dbReference>
<dbReference type="AlphaFoldDB" id="A0A2G5F3M2"/>
<dbReference type="Pfam" id="PF20431">
    <property type="entry name" value="E_motif"/>
    <property type="match status" value="1"/>
</dbReference>
<dbReference type="PANTHER" id="PTHR47926:SF379">
    <property type="entry name" value="TETRATRICOPEPTIDE-LIKE HELICAL DOMAIN SUPERFAMILY"/>
    <property type="match status" value="1"/>
</dbReference>
<dbReference type="EMBL" id="KZ305019">
    <property type="protein sequence ID" value="PIA62497.1"/>
    <property type="molecule type" value="Genomic_DNA"/>
</dbReference>
<dbReference type="InterPro" id="IPR032867">
    <property type="entry name" value="DYW_dom"/>
</dbReference>
<dbReference type="FunCoup" id="A0A2G5F3M2">
    <property type="interactions" value="461"/>
</dbReference>
<evidence type="ECO:0000259" key="3">
    <source>
        <dbReference type="Pfam" id="PF14432"/>
    </source>
</evidence>
<gene>
    <name evidence="4" type="ORF">AQUCO_00200484v1</name>
</gene>
<organism evidence="4 5">
    <name type="scientific">Aquilegia coerulea</name>
    <name type="common">Rocky mountain columbine</name>
    <dbReference type="NCBI Taxonomy" id="218851"/>
    <lineage>
        <taxon>Eukaryota</taxon>
        <taxon>Viridiplantae</taxon>
        <taxon>Streptophyta</taxon>
        <taxon>Embryophyta</taxon>
        <taxon>Tracheophyta</taxon>
        <taxon>Spermatophyta</taxon>
        <taxon>Magnoliopsida</taxon>
        <taxon>Ranunculales</taxon>
        <taxon>Ranunculaceae</taxon>
        <taxon>Thalictroideae</taxon>
        <taxon>Aquilegia</taxon>
    </lineage>
</organism>
<evidence type="ECO:0000313" key="5">
    <source>
        <dbReference type="Proteomes" id="UP000230069"/>
    </source>
</evidence>
<dbReference type="GO" id="GO:0003723">
    <property type="term" value="F:RNA binding"/>
    <property type="evidence" value="ECO:0007669"/>
    <property type="project" value="InterPro"/>
</dbReference>
<feature type="domain" description="DYW" evidence="3">
    <location>
        <begin position="521"/>
        <end position="612"/>
    </location>
</feature>
<dbReference type="Pfam" id="PF13041">
    <property type="entry name" value="PPR_2"/>
    <property type="match status" value="1"/>
</dbReference>
<sequence length="612" mass="69368">MKHPLIVLLISCKTRKQIKQIHTQMLINGLLNQPHLLNQFVSTIALNHPNNLDYSNQVLEYVQNPTVFTLNSMIKAHSKSSSPHYSFHYYNQILQSSNLYLDNYTFTYLVRTCTQILSRESGFAVHAAVIKHGFEFSPYVQCALVHMYAELGLFSLSRRLFMDIVEPDLVIQTTMVSACAKLGEFDFARKLFDEMTMRDSVAWNALIAGYVRCGRSTEALDLFHLMQREGVMVNEVVLTSVLSACSHLCALDQGRWVHGIIERNKIRMTVTLGSALIDMYTKCGDMGKAMEVFWMMKERNVYTWSSAMSGLAMNGAGKECLEIFSLMKEGVQPNEVTFVAVLQGCSVVGSVDEGCRHFESMKQVYGVEPRLEHYGCMVDLYGRAGQLDDAIEFINNMPMKPHTGAWGALLRACKIHGNAKLGELALQNLVELNAGYVLLSNLYANSKDWDRVNNVRETMKAKGMKKVRGCSVMEADGEVHQFFVGKRSFLANVVGRKSHPRFKEIKVMLEEIARRLRLSGSATNTDPVLFNIDEEEKEAAMCKHSEMAAIAFGLISLEEGLPIRIVKNHRICGDSHEVIKIISKFYNREIIIRDRDKFHHFKNGECSCKDYW</sequence>